<comment type="caution">
    <text evidence="6">The sequence shown here is derived from an EMBL/GenBank/DDBJ whole genome shotgun (WGS) entry which is preliminary data.</text>
</comment>
<proteinExistence type="predicted"/>
<dbReference type="AlphaFoldDB" id="A0A927K940"/>
<dbReference type="Pfam" id="PF09685">
    <property type="entry name" value="MamF_MmsF"/>
    <property type="match status" value="1"/>
</dbReference>
<keyword evidence="4 5" id="KW-0472">Membrane</keyword>
<evidence type="ECO:0000313" key="7">
    <source>
        <dbReference type="Proteomes" id="UP000616839"/>
    </source>
</evidence>
<dbReference type="Proteomes" id="UP000616839">
    <property type="component" value="Unassembled WGS sequence"/>
</dbReference>
<name>A0A927K940_9ACTN</name>
<keyword evidence="2 5" id="KW-0812">Transmembrane</keyword>
<keyword evidence="7" id="KW-1185">Reference proteome</keyword>
<evidence type="ECO:0000256" key="5">
    <source>
        <dbReference type="SAM" id="Phobius"/>
    </source>
</evidence>
<protein>
    <submittedName>
        <fullName evidence="6">DUF4870 domain-containing protein</fullName>
    </submittedName>
</protein>
<evidence type="ECO:0000256" key="1">
    <source>
        <dbReference type="ARBA" id="ARBA00004141"/>
    </source>
</evidence>
<feature type="transmembrane region" description="Helical" evidence="5">
    <location>
        <begin position="73"/>
        <end position="94"/>
    </location>
</feature>
<dbReference type="InterPro" id="IPR019109">
    <property type="entry name" value="MamF_MmsF"/>
</dbReference>
<evidence type="ECO:0000313" key="6">
    <source>
        <dbReference type="EMBL" id="MBD8870026.1"/>
    </source>
</evidence>
<accession>A0A927K940</accession>
<evidence type="ECO:0000256" key="3">
    <source>
        <dbReference type="ARBA" id="ARBA00022989"/>
    </source>
</evidence>
<comment type="subcellular location">
    <subcellularLocation>
        <location evidence="1">Membrane</location>
        <topology evidence="1">Multi-pass membrane protein</topology>
    </subcellularLocation>
</comment>
<sequence>MTAHIGSLVAAWFAFGFLAPLVVLLVQGGKSPFVRRHAVESLNFQLSLLIYIVVGGIAAFLLTLVTLGLALVVIIPLAIAIAIGALVVVILATVRASNGEDYRYPLTIRIVS</sequence>
<organism evidence="6 7">
    <name type="scientific">Nocardioides donggukensis</name>
    <dbReference type="NCBI Taxonomy" id="2774019"/>
    <lineage>
        <taxon>Bacteria</taxon>
        <taxon>Bacillati</taxon>
        <taxon>Actinomycetota</taxon>
        <taxon>Actinomycetes</taxon>
        <taxon>Propionibacteriales</taxon>
        <taxon>Nocardioidaceae</taxon>
        <taxon>Nocardioides</taxon>
    </lineage>
</organism>
<keyword evidence="3 5" id="KW-1133">Transmembrane helix</keyword>
<feature type="transmembrane region" description="Helical" evidence="5">
    <location>
        <begin position="46"/>
        <end position="67"/>
    </location>
</feature>
<evidence type="ECO:0000256" key="2">
    <source>
        <dbReference type="ARBA" id="ARBA00022692"/>
    </source>
</evidence>
<dbReference type="EMBL" id="JACYXZ010000003">
    <property type="protein sequence ID" value="MBD8870026.1"/>
    <property type="molecule type" value="Genomic_DNA"/>
</dbReference>
<feature type="transmembrane region" description="Helical" evidence="5">
    <location>
        <begin position="6"/>
        <end position="26"/>
    </location>
</feature>
<evidence type="ECO:0000256" key="4">
    <source>
        <dbReference type="ARBA" id="ARBA00023136"/>
    </source>
</evidence>
<reference evidence="6" key="1">
    <citation type="submission" date="2020-09" db="EMBL/GenBank/DDBJ databases">
        <title>Nocardioides sp. strain MJB4 16S ribosomal RNA gene Genome sequencing and assembly.</title>
        <authorList>
            <person name="Kim I."/>
        </authorList>
    </citation>
    <scope>NUCLEOTIDE SEQUENCE</scope>
    <source>
        <strain evidence="6">MJB4</strain>
    </source>
</reference>
<gene>
    <name evidence="6" type="ORF">IE331_10370</name>
</gene>